<protein>
    <submittedName>
        <fullName evidence="2">Uncharacterized protein</fullName>
    </submittedName>
</protein>
<organism evidence="2 3">
    <name type="scientific">Aureobasidium pullulans</name>
    <name type="common">Black yeast</name>
    <name type="synonym">Pullularia pullulans</name>
    <dbReference type="NCBI Taxonomy" id="5580"/>
    <lineage>
        <taxon>Eukaryota</taxon>
        <taxon>Fungi</taxon>
        <taxon>Dikarya</taxon>
        <taxon>Ascomycota</taxon>
        <taxon>Pezizomycotina</taxon>
        <taxon>Dothideomycetes</taxon>
        <taxon>Dothideomycetidae</taxon>
        <taxon>Dothideales</taxon>
        <taxon>Saccotheciaceae</taxon>
        <taxon>Aureobasidium</taxon>
    </lineage>
</organism>
<dbReference type="Proteomes" id="UP001341245">
    <property type="component" value="Unassembled WGS sequence"/>
</dbReference>
<sequence>MSGHVAVDSRIPSSPFGPAHAEHASLYAPDSITIWHSSPSPSKPVTATQNLYDFDIEELSDSDVGYAHGAQVLHPYELEEVDTPVADCSSVNSPYDIREDADEEDAHDSDSAAFSRRLRRMRWKPASQPYAFTRLSPVQTNPRKRLRSEAVETDTDSDGFDSSYARSKPPRLRRRIQKSDNTPNIVTTSNMSVASTTQATTTGDLMDVDEQAA</sequence>
<proteinExistence type="predicted"/>
<comment type="caution">
    <text evidence="2">The sequence shown here is derived from an EMBL/GenBank/DDBJ whole genome shotgun (WGS) entry which is preliminary data.</text>
</comment>
<evidence type="ECO:0000313" key="3">
    <source>
        <dbReference type="Proteomes" id="UP001341245"/>
    </source>
</evidence>
<reference evidence="2 3" key="1">
    <citation type="submission" date="2023-11" db="EMBL/GenBank/DDBJ databases">
        <title>Draft genome sequence and annotation of the polyextremotolerant black yeast-like fungus Aureobasidium pullulans NRRL 62042.</title>
        <authorList>
            <person name="Dielentheis-Frenken M.R.E."/>
            <person name="Wibberg D."/>
            <person name="Blank L.M."/>
            <person name="Tiso T."/>
        </authorList>
    </citation>
    <scope>NUCLEOTIDE SEQUENCE [LARGE SCALE GENOMIC DNA]</scope>
    <source>
        <strain evidence="2 3">NRRL 62042</strain>
    </source>
</reference>
<name>A0ABR0TRX0_AURPU</name>
<evidence type="ECO:0000313" key="2">
    <source>
        <dbReference type="EMBL" id="KAK6006620.1"/>
    </source>
</evidence>
<feature type="region of interest" description="Disordered" evidence="1">
    <location>
        <begin position="1"/>
        <end position="22"/>
    </location>
</feature>
<dbReference type="EMBL" id="JASGXD010000003">
    <property type="protein sequence ID" value="KAK6006620.1"/>
    <property type="molecule type" value="Genomic_DNA"/>
</dbReference>
<feature type="compositionally biased region" description="Polar residues" evidence="1">
    <location>
        <begin position="179"/>
        <end position="203"/>
    </location>
</feature>
<gene>
    <name evidence="2" type="ORF">QM012_005628</name>
</gene>
<evidence type="ECO:0000256" key="1">
    <source>
        <dbReference type="SAM" id="MobiDB-lite"/>
    </source>
</evidence>
<accession>A0ABR0TRX0</accession>
<feature type="region of interest" description="Disordered" evidence="1">
    <location>
        <begin position="132"/>
        <end position="213"/>
    </location>
</feature>
<feature type="region of interest" description="Disordered" evidence="1">
    <location>
        <begin position="83"/>
        <end position="112"/>
    </location>
</feature>
<keyword evidence="3" id="KW-1185">Reference proteome</keyword>